<dbReference type="EMBL" id="JAHZIK010001992">
    <property type="protein sequence ID" value="MBW7460062.1"/>
    <property type="molecule type" value="Genomic_DNA"/>
</dbReference>
<evidence type="ECO:0000313" key="2">
    <source>
        <dbReference type="Proteomes" id="UP001519887"/>
    </source>
</evidence>
<gene>
    <name evidence="1" type="ORF">K0U00_38970</name>
</gene>
<dbReference type="Proteomes" id="UP001519887">
    <property type="component" value="Unassembled WGS sequence"/>
</dbReference>
<comment type="caution">
    <text evidence="1">The sequence shown here is derived from an EMBL/GenBank/DDBJ whole genome shotgun (WGS) entry which is preliminary data.</text>
</comment>
<sequence>LPALSPARGSSAANSPFNPILLIQSHRFWQLISSHRAQLPARGVSLHEGSLVFSLIRQQPVGRAS</sequence>
<feature type="non-terminal residue" evidence="1">
    <location>
        <position position="1"/>
    </location>
</feature>
<organism evidence="1 2">
    <name type="scientific">Paenibacillus sepulcri</name>
    <dbReference type="NCBI Taxonomy" id="359917"/>
    <lineage>
        <taxon>Bacteria</taxon>
        <taxon>Bacillati</taxon>
        <taxon>Bacillota</taxon>
        <taxon>Bacilli</taxon>
        <taxon>Bacillales</taxon>
        <taxon>Paenibacillaceae</taxon>
        <taxon>Paenibacillus</taxon>
    </lineage>
</organism>
<accession>A0ABS7CGW5</accession>
<name>A0ABS7CGW5_9BACL</name>
<evidence type="ECO:0000313" key="1">
    <source>
        <dbReference type="EMBL" id="MBW7460062.1"/>
    </source>
</evidence>
<protein>
    <submittedName>
        <fullName evidence="1">Uncharacterized protein</fullName>
    </submittedName>
</protein>
<reference evidence="1 2" key="1">
    <citation type="submission" date="2021-07" db="EMBL/GenBank/DDBJ databases">
        <title>Paenibacillus radiodurans sp. nov., isolated from the southeastern edge of Tengger Desert.</title>
        <authorList>
            <person name="Zhang G."/>
        </authorList>
    </citation>
    <scope>NUCLEOTIDE SEQUENCE [LARGE SCALE GENOMIC DNA]</scope>
    <source>
        <strain evidence="1 2">CCM 7311</strain>
    </source>
</reference>
<proteinExistence type="predicted"/>
<keyword evidence="2" id="KW-1185">Reference proteome</keyword>